<evidence type="ECO:0000313" key="2">
    <source>
        <dbReference type="EMBL" id="OSD00514.1"/>
    </source>
</evidence>
<feature type="region of interest" description="Disordered" evidence="1">
    <location>
        <begin position="143"/>
        <end position="210"/>
    </location>
</feature>
<feature type="compositionally biased region" description="Polar residues" evidence="1">
    <location>
        <begin position="143"/>
        <end position="156"/>
    </location>
</feature>
<dbReference type="EMBL" id="KZ084118">
    <property type="protein sequence ID" value="OSD00514.1"/>
    <property type="molecule type" value="Genomic_DNA"/>
</dbReference>
<protein>
    <submittedName>
        <fullName evidence="2">Uncharacterized protein</fullName>
    </submittedName>
</protein>
<evidence type="ECO:0000256" key="1">
    <source>
        <dbReference type="SAM" id="MobiDB-lite"/>
    </source>
</evidence>
<keyword evidence="3" id="KW-1185">Reference proteome</keyword>
<reference evidence="2 3" key="1">
    <citation type="journal article" date="2015" name="Biotechnol. Biofuels">
        <title>Enhanced degradation of softwood versus hardwood by the white-rot fungus Pycnoporus coccineus.</title>
        <authorList>
            <person name="Couturier M."/>
            <person name="Navarro D."/>
            <person name="Chevret D."/>
            <person name="Henrissat B."/>
            <person name="Piumi F."/>
            <person name="Ruiz-Duenas F.J."/>
            <person name="Martinez A.T."/>
            <person name="Grigoriev I.V."/>
            <person name="Riley R."/>
            <person name="Lipzen A."/>
            <person name="Berrin J.G."/>
            <person name="Master E.R."/>
            <person name="Rosso M.N."/>
        </authorList>
    </citation>
    <scope>NUCLEOTIDE SEQUENCE [LARGE SCALE GENOMIC DNA]</scope>
    <source>
        <strain evidence="2 3">BRFM310</strain>
    </source>
</reference>
<accession>A0A1Y2IIR4</accession>
<dbReference type="AlphaFoldDB" id="A0A1Y2IIR4"/>
<evidence type="ECO:0000313" key="3">
    <source>
        <dbReference type="Proteomes" id="UP000193067"/>
    </source>
</evidence>
<dbReference type="Proteomes" id="UP000193067">
    <property type="component" value="Unassembled WGS sequence"/>
</dbReference>
<proteinExistence type="predicted"/>
<name>A0A1Y2IIR4_TRAC3</name>
<sequence>MLELASVLSGDLPLPRVLSSPCLSHAPQTSPFDLNLIRCRYTNPRAFQSLRRPATGTSYRVPTPSKFEPLILNLYGEQGSLRAQAFERVDLRKGCLRQRKSGSSSVTLSKQVEARVGPRTNFAVTGSASPPLSSLARTQTRFAGRTNRPTHTTTAISVRPSGPPHGPLSREAHTASDISQPSVCTLPALRSPLPTCRQAPSPRADSCAPRTCSKRLCASHSGAEA</sequence>
<gene>
    <name evidence="2" type="ORF">PYCCODRAFT_688801</name>
</gene>
<organism evidence="2 3">
    <name type="scientific">Trametes coccinea (strain BRFM310)</name>
    <name type="common">Pycnoporus coccineus</name>
    <dbReference type="NCBI Taxonomy" id="1353009"/>
    <lineage>
        <taxon>Eukaryota</taxon>
        <taxon>Fungi</taxon>
        <taxon>Dikarya</taxon>
        <taxon>Basidiomycota</taxon>
        <taxon>Agaricomycotina</taxon>
        <taxon>Agaricomycetes</taxon>
        <taxon>Polyporales</taxon>
        <taxon>Polyporaceae</taxon>
        <taxon>Trametes</taxon>
    </lineage>
</organism>